<dbReference type="PANTHER" id="PTHR28008">
    <property type="entry name" value="DOMAIN PROTEIN, PUTATIVE (AFU_ORTHOLOGUE AFUA_3G10980)-RELATED"/>
    <property type="match status" value="1"/>
</dbReference>
<accession>A0A3B0ZQS4</accession>
<dbReference type="InterPro" id="IPR006976">
    <property type="entry name" value="VanZ-like"/>
</dbReference>
<reference evidence="3" key="1">
    <citation type="submission" date="2018-06" db="EMBL/GenBank/DDBJ databases">
        <authorList>
            <person name="Zhirakovskaya E."/>
        </authorList>
    </citation>
    <scope>NUCLEOTIDE SEQUENCE</scope>
</reference>
<proteinExistence type="predicted"/>
<name>A0A3B0ZQS4_9ZZZZ</name>
<evidence type="ECO:0000259" key="2">
    <source>
        <dbReference type="Pfam" id="PF04892"/>
    </source>
</evidence>
<sequence length="127" mass="14466">MLKNFPCAKFLFFLGVVAVVVVVAVCLMPIDQLPLPSFHGVDKIEHFLTYLVLSFYFCQLLVRRWYFHSTSLLVMLGILIEVLQSFTGYRMFDFWDIVANSLGAMVGYYAGKNYGTVLQGCCRKVVC</sequence>
<feature type="transmembrane region" description="Helical" evidence="1">
    <location>
        <begin position="12"/>
        <end position="30"/>
    </location>
</feature>
<keyword evidence="1" id="KW-0472">Membrane</keyword>
<keyword evidence="1" id="KW-0812">Transmembrane</keyword>
<feature type="transmembrane region" description="Helical" evidence="1">
    <location>
        <begin position="65"/>
        <end position="83"/>
    </location>
</feature>
<feature type="domain" description="VanZ-like" evidence="2">
    <location>
        <begin position="39"/>
        <end position="109"/>
    </location>
</feature>
<keyword evidence="1" id="KW-1133">Transmembrane helix</keyword>
<evidence type="ECO:0000313" key="3">
    <source>
        <dbReference type="EMBL" id="VAW83764.1"/>
    </source>
</evidence>
<protein>
    <recommendedName>
        <fullName evidence="2">VanZ-like domain-containing protein</fullName>
    </recommendedName>
</protein>
<gene>
    <name evidence="3" type="ORF">MNBD_GAMMA18-458</name>
</gene>
<evidence type="ECO:0000256" key="1">
    <source>
        <dbReference type="SAM" id="Phobius"/>
    </source>
</evidence>
<dbReference type="Pfam" id="PF04892">
    <property type="entry name" value="VanZ"/>
    <property type="match status" value="1"/>
</dbReference>
<dbReference type="AlphaFoldDB" id="A0A3B0ZQS4"/>
<organism evidence="3">
    <name type="scientific">hydrothermal vent metagenome</name>
    <dbReference type="NCBI Taxonomy" id="652676"/>
    <lineage>
        <taxon>unclassified sequences</taxon>
        <taxon>metagenomes</taxon>
        <taxon>ecological metagenomes</taxon>
    </lineage>
</organism>
<dbReference type="NCBIfam" id="NF037970">
    <property type="entry name" value="vanZ_1"/>
    <property type="match status" value="1"/>
</dbReference>
<dbReference type="EMBL" id="UOFP01000002">
    <property type="protein sequence ID" value="VAW83764.1"/>
    <property type="molecule type" value="Genomic_DNA"/>
</dbReference>
<dbReference type="PANTHER" id="PTHR28008:SF1">
    <property type="entry name" value="DOMAIN PROTEIN, PUTATIVE (AFU_ORTHOLOGUE AFUA_3G10980)-RELATED"/>
    <property type="match status" value="1"/>
</dbReference>